<accession>A0A2P1BQ35</accession>
<name>A0A2P1BQ35_KLEPN</name>
<geneLocation type="plasmid" evidence="1">
    <name>pUJ-84KPC</name>
</geneLocation>
<keyword evidence="1" id="KW-0614">Plasmid</keyword>
<organism evidence="1">
    <name type="scientific">Klebsiella pneumoniae</name>
    <dbReference type="NCBI Taxonomy" id="573"/>
    <lineage>
        <taxon>Bacteria</taxon>
        <taxon>Pseudomonadati</taxon>
        <taxon>Pseudomonadota</taxon>
        <taxon>Gammaproteobacteria</taxon>
        <taxon>Enterobacterales</taxon>
        <taxon>Enterobacteriaceae</taxon>
        <taxon>Klebsiella/Raoultella group</taxon>
        <taxon>Klebsiella</taxon>
        <taxon>Klebsiella pneumoniae complex</taxon>
    </lineage>
</organism>
<sequence>MKGDVIPELGITQHIKASQRRVTAVMMGRQTAINRRAGQNNARRVGADSAIKPVFATDQMYPATIRHHVAALRQANKCQKPPS</sequence>
<reference evidence="1" key="1">
    <citation type="submission" date="2017-12" db="EMBL/GenBank/DDBJ databases">
        <title>Insights into the successfully spreading KPC-encoding IncII plasmids.</title>
        <authorList>
            <person name="Brandt C."/>
            <person name="Pletz M.W."/>
            <person name="Makarewicz O."/>
        </authorList>
    </citation>
    <scope>NUCLEOTIDE SEQUENCE</scope>
    <source>
        <strain evidence="1">St015788/2</strain>
        <plasmid evidence="1">pUJ-84KPC</plasmid>
    </source>
</reference>
<dbReference type="EMBL" id="MG700550">
    <property type="protein sequence ID" value="AVI43829.1"/>
    <property type="molecule type" value="Genomic_DNA"/>
</dbReference>
<dbReference type="AlphaFoldDB" id="A0A2P1BQ35"/>
<protein>
    <submittedName>
        <fullName evidence="1">Uncharacterized protein</fullName>
    </submittedName>
</protein>
<evidence type="ECO:0000313" key="1">
    <source>
        <dbReference type="EMBL" id="AVI43829.1"/>
    </source>
</evidence>
<proteinExistence type="predicted"/>